<dbReference type="PANTHER" id="PTHR21666:SF289">
    <property type="entry name" value="L-ALA--D-GLU ENDOPEPTIDASE"/>
    <property type="match status" value="1"/>
</dbReference>
<dbReference type="EMBL" id="CP110615">
    <property type="protein sequence ID" value="UZJ26517.1"/>
    <property type="molecule type" value="Genomic_DNA"/>
</dbReference>
<dbReference type="InterPro" id="IPR050570">
    <property type="entry name" value="Cell_wall_metabolism_enzyme"/>
</dbReference>
<keyword evidence="1" id="KW-0732">Signal</keyword>
<dbReference type="InterPro" id="IPR016047">
    <property type="entry name" value="M23ase_b-sheet_dom"/>
</dbReference>
<dbReference type="PANTHER" id="PTHR21666">
    <property type="entry name" value="PEPTIDASE-RELATED"/>
    <property type="match status" value="1"/>
</dbReference>
<gene>
    <name evidence="3" type="ORF">RHODO2019_04575</name>
</gene>
<evidence type="ECO:0000313" key="3">
    <source>
        <dbReference type="EMBL" id="UZJ26517.1"/>
    </source>
</evidence>
<evidence type="ECO:0000313" key="4">
    <source>
        <dbReference type="Proteomes" id="UP001164965"/>
    </source>
</evidence>
<evidence type="ECO:0000259" key="2">
    <source>
        <dbReference type="Pfam" id="PF01551"/>
    </source>
</evidence>
<dbReference type="CDD" id="cd12797">
    <property type="entry name" value="M23_peptidase"/>
    <property type="match status" value="1"/>
</dbReference>
<dbReference type="Pfam" id="PF01551">
    <property type="entry name" value="Peptidase_M23"/>
    <property type="match status" value="1"/>
</dbReference>
<name>A0ABY6P4E2_9NOCA</name>
<organism evidence="3 4">
    <name type="scientific">Rhodococcus antarcticus</name>
    <dbReference type="NCBI Taxonomy" id="2987751"/>
    <lineage>
        <taxon>Bacteria</taxon>
        <taxon>Bacillati</taxon>
        <taxon>Actinomycetota</taxon>
        <taxon>Actinomycetes</taxon>
        <taxon>Mycobacteriales</taxon>
        <taxon>Nocardiaceae</taxon>
        <taxon>Rhodococcus</taxon>
    </lineage>
</organism>
<dbReference type="SUPFAM" id="SSF51261">
    <property type="entry name" value="Duplicated hybrid motif"/>
    <property type="match status" value="1"/>
</dbReference>
<dbReference type="InterPro" id="IPR011055">
    <property type="entry name" value="Dup_hybrid_motif"/>
</dbReference>
<feature type="domain" description="M23ase beta-sheet core" evidence="2">
    <location>
        <begin position="31"/>
        <end position="125"/>
    </location>
</feature>
<keyword evidence="4" id="KW-1185">Reference proteome</keyword>
<proteinExistence type="predicted"/>
<dbReference type="Gene3D" id="2.70.70.10">
    <property type="entry name" value="Glucose Permease (Domain IIA)"/>
    <property type="match status" value="1"/>
</dbReference>
<protein>
    <submittedName>
        <fullName evidence="3">M23 family metallopeptidase</fullName>
    </submittedName>
</protein>
<evidence type="ECO:0000256" key="1">
    <source>
        <dbReference type="ARBA" id="ARBA00022729"/>
    </source>
</evidence>
<accession>A0ABY6P4E2</accession>
<reference evidence="3" key="1">
    <citation type="submission" date="2022-10" db="EMBL/GenBank/DDBJ databases">
        <title>Rhodococcus sp.75.</title>
        <authorList>
            <person name="Sun M."/>
        </authorList>
    </citation>
    <scope>NUCLEOTIDE SEQUENCE</scope>
    <source>
        <strain evidence="3">75</strain>
    </source>
</reference>
<dbReference type="Proteomes" id="UP001164965">
    <property type="component" value="Chromosome"/>
</dbReference>
<sequence>MAPTGDYGWPVPGWPRVARPFDPPESTYGAGHRGVDLVAAPGTAVLAAGSGTVAFAGPLAGRGVVSVLHADGLRTTYEPVTAAVAVGAHVQRGDVLGVLEPGHPGCPAPSCLHWGVRRGAENYLDPLRLLGRWEVRLLPWRG</sequence>